<dbReference type="Pfam" id="PF25164">
    <property type="entry name" value="CoiA_N"/>
    <property type="match status" value="1"/>
</dbReference>
<dbReference type="Pfam" id="PF06054">
    <property type="entry name" value="CoiA_nuc"/>
    <property type="match status" value="1"/>
</dbReference>
<dbReference type="EMBL" id="JBHSDT010000004">
    <property type="protein sequence ID" value="MFC4403254.1"/>
    <property type="molecule type" value="Genomic_DNA"/>
</dbReference>
<comment type="caution">
    <text evidence="4">The sequence shown here is derived from an EMBL/GenBank/DDBJ whole genome shotgun (WGS) entry which is preliminary data.</text>
</comment>
<keyword evidence="5" id="KW-1185">Reference proteome</keyword>
<evidence type="ECO:0000313" key="5">
    <source>
        <dbReference type="Proteomes" id="UP001595882"/>
    </source>
</evidence>
<dbReference type="InterPro" id="IPR057253">
    <property type="entry name" value="CoiA-like_N"/>
</dbReference>
<evidence type="ECO:0000259" key="3">
    <source>
        <dbReference type="Pfam" id="PF25166"/>
    </source>
</evidence>
<reference evidence="5" key="1">
    <citation type="journal article" date="2019" name="Int. J. Syst. Evol. Microbiol.">
        <title>The Global Catalogue of Microorganisms (GCM) 10K type strain sequencing project: providing services to taxonomists for standard genome sequencing and annotation.</title>
        <authorList>
            <consortium name="The Broad Institute Genomics Platform"/>
            <consortium name="The Broad Institute Genome Sequencing Center for Infectious Disease"/>
            <person name="Wu L."/>
            <person name="Ma J."/>
        </authorList>
    </citation>
    <scope>NUCLEOTIDE SEQUENCE [LARGE SCALE GENOMIC DNA]</scope>
    <source>
        <strain evidence="5">CCUG 37865</strain>
    </source>
</reference>
<dbReference type="Pfam" id="PF25166">
    <property type="entry name" value="CoiA_C"/>
    <property type="match status" value="1"/>
</dbReference>
<feature type="domain" description="Competence protein CoiA-like N-terminal" evidence="2">
    <location>
        <begin position="15"/>
        <end position="62"/>
    </location>
</feature>
<gene>
    <name evidence="4" type="ORF">ACFOY7_09200</name>
</gene>
<proteinExistence type="predicted"/>
<dbReference type="InterPro" id="IPR021176">
    <property type="entry name" value="Competence-induced_CoiA"/>
</dbReference>
<dbReference type="InterPro" id="IPR010330">
    <property type="entry name" value="CoiA_nuc"/>
</dbReference>
<accession>A0ABV8WZ19</accession>
<evidence type="ECO:0000313" key="4">
    <source>
        <dbReference type="EMBL" id="MFC4403254.1"/>
    </source>
</evidence>
<dbReference type="RefSeq" id="WP_390251607.1">
    <property type="nucleotide sequence ID" value="NZ_JBHSDT010000004.1"/>
</dbReference>
<protein>
    <submittedName>
        <fullName evidence="4">Competence protein CoiA</fullName>
    </submittedName>
</protein>
<feature type="domain" description="Competence protein CoiA C-terminal" evidence="3">
    <location>
        <begin position="232"/>
        <end position="359"/>
    </location>
</feature>
<sequence length="362" mass="42712">MLQALNSDGELVTLYNLSADRLSKLKEEGRFYCPDCKEELIIRAGEKVIAHFAHRKKSTCQHGGEGIYHEKGKLDLYLWLRKQGIPVKLEFYLAEIKQRPDLLVEIGTKTLAIEYQCAEISIIDMKKRTESYLSAGIVPLWILGGNKLKRLSSRVLKLTANDASYIHQFHQHFPLSIYYYCSTQKQFIFFQDFSFLSQTKAFGNLLILSIEKCILKDFFTLRKLPTYHLLQTWRHELQKWRNRPVPVHQKKETAWRQWLYLQGLNVQTLPYFVNLPIQCGFMLKTPPWVWQSRLYLELIVKQRKFSFRNAMDILNTQLYPASHFPLIHSTLHPIKEYFQQLERIGILKSNKQNIYVVIRLTV</sequence>
<organism evidence="4 5">
    <name type="scientific">Gracilibacillus xinjiangensis</name>
    <dbReference type="NCBI Taxonomy" id="1193282"/>
    <lineage>
        <taxon>Bacteria</taxon>
        <taxon>Bacillati</taxon>
        <taxon>Bacillota</taxon>
        <taxon>Bacilli</taxon>
        <taxon>Bacillales</taxon>
        <taxon>Bacillaceae</taxon>
        <taxon>Gracilibacillus</taxon>
    </lineage>
</organism>
<dbReference type="InterPro" id="IPR057252">
    <property type="entry name" value="CoiA_C"/>
</dbReference>
<name>A0ABV8WZ19_9BACI</name>
<evidence type="ECO:0000259" key="2">
    <source>
        <dbReference type="Pfam" id="PF25164"/>
    </source>
</evidence>
<dbReference type="Proteomes" id="UP001595882">
    <property type="component" value="Unassembled WGS sequence"/>
</dbReference>
<feature type="domain" description="Competence protein CoiA nuclease-like" evidence="1">
    <location>
        <begin position="65"/>
        <end position="220"/>
    </location>
</feature>
<dbReference type="PIRSF" id="PIRSF007487">
    <property type="entry name" value="Competence-induced_CoiA_bac"/>
    <property type="match status" value="1"/>
</dbReference>
<evidence type="ECO:0000259" key="1">
    <source>
        <dbReference type="Pfam" id="PF06054"/>
    </source>
</evidence>